<gene>
    <name evidence="1" type="ORF">CELE_F56C4.4</name>
    <name evidence="1 3" type="ORF">F56C4.4</name>
</gene>
<dbReference type="AGR" id="WB:WBGene00044977"/>
<dbReference type="InParanoid" id="Q09EF2"/>
<dbReference type="InterPro" id="IPR045860">
    <property type="entry name" value="Snake_toxin-like_sf"/>
</dbReference>
<dbReference type="OMA" id="QTPNTEQ"/>
<dbReference type="PaxDb" id="6239-F56C4.4a.2"/>
<dbReference type="WormBase" id="F56C4.4a">
    <property type="protein sequence ID" value="CE40415"/>
    <property type="gene ID" value="WBGene00044977"/>
</dbReference>
<dbReference type="EMBL" id="BX284604">
    <property type="protein sequence ID" value="CAL44966.1"/>
    <property type="molecule type" value="Genomic_DNA"/>
</dbReference>
<protein>
    <submittedName>
        <fullName evidence="1">Activin_recp domain-containing protein</fullName>
    </submittedName>
</protein>
<evidence type="ECO:0000313" key="1">
    <source>
        <dbReference type="EMBL" id="CAL44966.1"/>
    </source>
</evidence>
<dbReference type="FunCoup" id="Q09EF2">
    <property type="interactions" value="2"/>
</dbReference>
<dbReference type="OrthoDB" id="5854173at2759"/>
<dbReference type="Proteomes" id="UP000001940">
    <property type="component" value="Chromosome IV"/>
</dbReference>
<dbReference type="ExpressionAtlas" id="Q09EF2">
    <property type="expression patterns" value="baseline and differential"/>
</dbReference>
<organism evidence="1 2">
    <name type="scientific">Caenorhabditis elegans</name>
    <dbReference type="NCBI Taxonomy" id="6239"/>
    <lineage>
        <taxon>Eukaryota</taxon>
        <taxon>Metazoa</taxon>
        <taxon>Ecdysozoa</taxon>
        <taxon>Nematoda</taxon>
        <taxon>Chromadorea</taxon>
        <taxon>Rhabditida</taxon>
        <taxon>Rhabditina</taxon>
        <taxon>Rhabditomorpha</taxon>
        <taxon>Rhabditoidea</taxon>
        <taxon>Rhabditidae</taxon>
        <taxon>Peloderinae</taxon>
        <taxon>Caenorhabditis</taxon>
    </lineage>
</organism>
<dbReference type="AlphaFoldDB" id="Q09EF2"/>
<dbReference type="eggNOG" id="ENOG502TIJ2">
    <property type="taxonomic scope" value="Eukaryota"/>
</dbReference>
<name>Q09EF2_CAEEL</name>
<proteinExistence type="predicted"/>
<dbReference type="Bgee" id="WBGene00044977">
    <property type="expression patterns" value="Expressed in larva and 2 other cell types or tissues"/>
</dbReference>
<dbReference type="PANTHER" id="PTHR34721:SF10">
    <property type="entry name" value="ACTIVIN TYPES I AND II RECEPTOR DOMAIN-CONTAINING PROTEIN-RELATED"/>
    <property type="match status" value="1"/>
</dbReference>
<dbReference type="PANTHER" id="PTHR34721">
    <property type="entry name" value="PROTEIN CBG09734"/>
    <property type="match status" value="1"/>
</dbReference>
<accession>Q09EF2</accession>
<evidence type="ECO:0000313" key="2">
    <source>
        <dbReference type="Proteomes" id="UP000001940"/>
    </source>
</evidence>
<keyword evidence="2" id="KW-1185">Reference proteome</keyword>
<dbReference type="UCSC" id="F56C4.4">
    <property type="organism name" value="c. elegans"/>
</dbReference>
<dbReference type="HOGENOM" id="CLU_167773_0_0_1"/>
<evidence type="ECO:0000313" key="3">
    <source>
        <dbReference type="WormBase" id="F56C4.4a"/>
    </source>
</evidence>
<dbReference type="PhylomeDB" id="Q09EF2"/>
<dbReference type="SUPFAM" id="SSF57302">
    <property type="entry name" value="Snake toxin-like"/>
    <property type="match status" value="1"/>
</dbReference>
<reference evidence="1 2" key="1">
    <citation type="journal article" date="1998" name="Science">
        <title>Genome sequence of the nematode C. elegans: a platform for investigating biology.</title>
        <authorList>
            <consortium name="The C. elegans sequencing consortium"/>
            <person name="Sulson J.E."/>
            <person name="Waterston R."/>
        </authorList>
    </citation>
    <scope>NUCLEOTIDE SEQUENCE [LARGE SCALE GENOMIC DNA]</scope>
    <source>
        <strain evidence="1 2">Bristol N2</strain>
    </source>
</reference>
<sequence length="128" mass="14618">MMIFQKTLKIYFFLFFFPTFLTFSLAINCYAGSRGYINGKHIQNFFNETCDDGMKYCVESYSEDFDTVTASCQTLSTSRRILNLCEGDRVSTNIGVTTRCCSENMCNDVGIEKRTKKDSSAGKQKIEH</sequence>